<dbReference type="InterPro" id="IPR047641">
    <property type="entry name" value="ABC_transpr_MalK/UgpC-like"/>
</dbReference>
<evidence type="ECO:0000256" key="4">
    <source>
        <dbReference type="ARBA" id="ARBA00022741"/>
    </source>
</evidence>
<dbReference type="SUPFAM" id="SSF52540">
    <property type="entry name" value="P-loop containing nucleoside triphosphate hydrolases"/>
    <property type="match status" value="1"/>
</dbReference>
<evidence type="ECO:0000256" key="6">
    <source>
        <dbReference type="ARBA" id="ARBA00023136"/>
    </source>
</evidence>
<dbReference type="SMART" id="SM00382">
    <property type="entry name" value="AAA"/>
    <property type="match status" value="1"/>
</dbReference>
<comment type="caution">
    <text evidence="8">The sequence shown here is derived from an EMBL/GenBank/DDBJ whole genome shotgun (WGS) entry which is preliminary data.</text>
</comment>
<evidence type="ECO:0000256" key="3">
    <source>
        <dbReference type="ARBA" id="ARBA00022519"/>
    </source>
</evidence>
<accession>A0A4R2LX95</accession>
<proteinExistence type="predicted"/>
<dbReference type="Gene3D" id="2.40.50.140">
    <property type="entry name" value="Nucleic acid-binding proteins"/>
    <property type="match status" value="1"/>
</dbReference>
<dbReference type="Pfam" id="PF00005">
    <property type="entry name" value="ABC_tran"/>
    <property type="match status" value="1"/>
</dbReference>
<evidence type="ECO:0000256" key="2">
    <source>
        <dbReference type="ARBA" id="ARBA00022475"/>
    </source>
</evidence>
<dbReference type="NCBIfam" id="NF008653">
    <property type="entry name" value="PRK11650.1"/>
    <property type="match status" value="1"/>
</dbReference>
<dbReference type="InterPro" id="IPR027417">
    <property type="entry name" value="P-loop_NTPase"/>
</dbReference>
<dbReference type="InterPro" id="IPR003593">
    <property type="entry name" value="AAA+_ATPase"/>
</dbReference>
<protein>
    <submittedName>
        <fullName evidence="8">Sorbitol ABC transporter ATP-binding protein /mannitol ABC transporter ATP-binding protein</fullName>
    </submittedName>
</protein>
<dbReference type="PROSITE" id="PS00211">
    <property type="entry name" value="ABC_TRANSPORTER_1"/>
    <property type="match status" value="1"/>
</dbReference>
<evidence type="ECO:0000313" key="8">
    <source>
        <dbReference type="EMBL" id="TCO98771.1"/>
    </source>
</evidence>
<dbReference type="GO" id="GO:0005524">
    <property type="term" value="F:ATP binding"/>
    <property type="evidence" value="ECO:0007669"/>
    <property type="project" value="UniProtKB-KW"/>
</dbReference>
<feature type="domain" description="ABC transporter" evidence="7">
    <location>
        <begin position="34"/>
        <end position="264"/>
    </location>
</feature>
<evidence type="ECO:0000256" key="5">
    <source>
        <dbReference type="ARBA" id="ARBA00022840"/>
    </source>
</evidence>
<dbReference type="FunFam" id="3.40.50.300:FF:000042">
    <property type="entry name" value="Maltose/maltodextrin ABC transporter, ATP-binding protein"/>
    <property type="match status" value="1"/>
</dbReference>
<dbReference type="SUPFAM" id="SSF50331">
    <property type="entry name" value="MOP-like"/>
    <property type="match status" value="1"/>
</dbReference>
<keyword evidence="5 8" id="KW-0067">ATP-binding</keyword>
<dbReference type="InterPro" id="IPR040582">
    <property type="entry name" value="OB_MalK-like"/>
</dbReference>
<dbReference type="AlphaFoldDB" id="A0A4R2LX95"/>
<evidence type="ECO:0000313" key="9">
    <source>
        <dbReference type="Proteomes" id="UP000295106"/>
    </source>
</evidence>
<keyword evidence="4" id="KW-0547">Nucleotide-binding</keyword>
<dbReference type="InterPro" id="IPR017871">
    <property type="entry name" value="ABC_transporter-like_CS"/>
</dbReference>
<gene>
    <name evidence="8" type="ORF">EV684_11631</name>
</gene>
<keyword evidence="1" id="KW-0813">Transport</keyword>
<name>A0A4R2LX95_RUBGE</name>
<evidence type="ECO:0000259" key="7">
    <source>
        <dbReference type="PROSITE" id="PS50893"/>
    </source>
</evidence>
<dbReference type="GO" id="GO:0055052">
    <property type="term" value="C:ATP-binding cassette (ABC) transporter complex, substrate-binding subunit-containing"/>
    <property type="evidence" value="ECO:0007669"/>
    <property type="project" value="TreeGrafter"/>
</dbReference>
<dbReference type="InterPro" id="IPR015855">
    <property type="entry name" value="ABC_transpr_MalK-like"/>
</dbReference>
<dbReference type="PANTHER" id="PTHR43875">
    <property type="entry name" value="MALTODEXTRIN IMPORT ATP-BINDING PROTEIN MSMX"/>
    <property type="match status" value="1"/>
</dbReference>
<evidence type="ECO:0000256" key="1">
    <source>
        <dbReference type="ARBA" id="ARBA00022448"/>
    </source>
</evidence>
<dbReference type="Gene3D" id="2.40.50.100">
    <property type="match status" value="1"/>
</dbReference>
<dbReference type="GO" id="GO:1990060">
    <property type="term" value="C:maltose transport complex"/>
    <property type="evidence" value="ECO:0007669"/>
    <property type="project" value="TreeGrafter"/>
</dbReference>
<dbReference type="InterPro" id="IPR008995">
    <property type="entry name" value="Mo/tungstate-bd_C_term_dom"/>
</dbReference>
<dbReference type="Proteomes" id="UP000295106">
    <property type="component" value="Unassembled WGS sequence"/>
</dbReference>
<dbReference type="InterPro" id="IPR012340">
    <property type="entry name" value="NA-bd_OB-fold"/>
</dbReference>
<dbReference type="PROSITE" id="PS50893">
    <property type="entry name" value="ABC_TRANSPORTER_2"/>
    <property type="match status" value="1"/>
</dbReference>
<dbReference type="InterPro" id="IPR003439">
    <property type="entry name" value="ABC_transporter-like_ATP-bd"/>
</dbReference>
<dbReference type="Gene3D" id="3.40.50.300">
    <property type="entry name" value="P-loop containing nucleotide triphosphate hydrolases"/>
    <property type="match status" value="1"/>
</dbReference>
<dbReference type="GO" id="GO:0016887">
    <property type="term" value="F:ATP hydrolysis activity"/>
    <property type="evidence" value="ECO:0007669"/>
    <property type="project" value="InterPro"/>
</dbReference>
<sequence>MYILYIGMRQERRGRGGRARSGARLAEVRKVADVRLTNVNKAFGETKVLHDINLEIHDGEFMVFVGPSGCGKSTLLRVIAGLEDITSGELRIGGRVVNDVPPAERGIAMVFQSYALYPHMTLFDNMAFGLKLAKMPKDEIDKAVHGAAKILNIEHLLDRKPKALSGGQRQRVAIGRAIVRKPEVFLFDEPLSNLDAALRVRMRYEFAKLHESLKTTMVYVTHDQVEAMTLANRIVVLSTGKVEQVGAPLELYEYPVNLFVAGFIGSPKMNFITGEIVSADASGASVRLPSGAVLRAEVDAAAARPGDKVTLGVRPEHFVVGAEHNTIEVELTFVESLGSQTHGYVSCAGVDEAMTCELGGGSTAIAGDRLKLGIPPSHCHLFDAEGRAFRRLYRLPQREAA</sequence>
<organism evidence="8 9">
    <name type="scientific">Rubrivivax gelatinosus</name>
    <name type="common">Rhodocyclus gelatinosus</name>
    <name type="synonym">Rhodopseudomonas gelatinosa</name>
    <dbReference type="NCBI Taxonomy" id="28068"/>
    <lineage>
        <taxon>Bacteria</taxon>
        <taxon>Pseudomonadati</taxon>
        <taxon>Pseudomonadota</taxon>
        <taxon>Betaproteobacteria</taxon>
        <taxon>Burkholderiales</taxon>
        <taxon>Sphaerotilaceae</taxon>
        <taxon>Rubrivivax</taxon>
    </lineage>
</organism>
<keyword evidence="3" id="KW-0997">Cell inner membrane</keyword>
<dbReference type="GO" id="GO:0015423">
    <property type="term" value="F:ABC-type maltose transporter activity"/>
    <property type="evidence" value="ECO:0007669"/>
    <property type="project" value="TreeGrafter"/>
</dbReference>
<keyword evidence="2" id="KW-1003">Cell membrane</keyword>
<keyword evidence="6" id="KW-0472">Membrane</keyword>
<reference evidence="8 9" key="1">
    <citation type="submission" date="2019-03" db="EMBL/GenBank/DDBJ databases">
        <title>Genomic Encyclopedia of Type Strains, Phase IV (KMG-IV): sequencing the most valuable type-strain genomes for metagenomic binning, comparative biology and taxonomic classification.</title>
        <authorList>
            <person name="Goeker M."/>
        </authorList>
    </citation>
    <scope>NUCLEOTIDE SEQUENCE [LARGE SCALE GENOMIC DNA]</scope>
    <source>
        <strain evidence="8 9">DSM 1709</strain>
    </source>
</reference>
<dbReference type="EMBL" id="SLXD01000016">
    <property type="protein sequence ID" value="TCO98771.1"/>
    <property type="molecule type" value="Genomic_DNA"/>
</dbReference>
<dbReference type="CDD" id="cd03301">
    <property type="entry name" value="ABC_MalK_N"/>
    <property type="match status" value="1"/>
</dbReference>
<dbReference type="Pfam" id="PF17912">
    <property type="entry name" value="OB_MalK"/>
    <property type="match status" value="1"/>
</dbReference>
<dbReference type="PANTHER" id="PTHR43875:SF3">
    <property type="entry name" value="MALTOSE_MALTODEXTRIN IMPORT ATP-BINDING PROTEIN MALK"/>
    <property type="match status" value="1"/>
</dbReference>